<accession>A0A9W6Y9W7</accession>
<feature type="compositionally biased region" description="Basic and acidic residues" evidence="1">
    <location>
        <begin position="124"/>
        <end position="138"/>
    </location>
</feature>
<feature type="region of interest" description="Disordered" evidence="1">
    <location>
        <begin position="111"/>
        <end position="160"/>
    </location>
</feature>
<dbReference type="AlphaFoldDB" id="A0A9W6Y9W7"/>
<keyword evidence="3" id="KW-1185">Reference proteome</keyword>
<feature type="compositionally biased region" description="Basic and acidic residues" evidence="1">
    <location>
        <begin position="30"/>
        <end position="48"/>
    </location>
</feature>
<feature type="region of interest" description="Disordered" evidence="1">
    <location>
        <begin position="1"/>
        <end position="61"/>
    </location>
</feature>
<gene>
    <name evidence="2" type="ORF">Pfra01_002407500</name>
</gene>
<organism evidence="2 3">
    <name type="scientific">Phytophthora fragariaefolia</name>
    <dbReference type="NCBI Taxonomy" id="1490495"/>
    <lineage>
        <taxon>Eukaryota</taxon>
        <taxon>Sar</taxon>
        <taxon>Stramenopiles</taxon>
        <taxon>Oomycota</taxon>
        <taxon>Peronosporomycetes</taxon>
        <taxon>Peronosporales</taxon>
        <taxon>Peronosporaceae</taxon>
        <taxon>Phytophthora</taxon>
    </lineage>
</organism>
<dbReference type="EMBL" id="BSXT01004100">
    <property type="protein sequence ID" value="GMF56696.1"/>
    <property type="molecule type" value="Genomic_DNA"/>
</dbReference>
<comment type="caution">
    <text evidence="2">The sequence shown here is derived from an EMBL/GenBank/DDBJ whole genome shotgun (WGS) entry which is preliminary data.</text>
</comment>
<reference evidence="2" key="1">
    <citation type="submission" date="2023-04" db="EMBL/GenBank/DDBJ databases">
        <title>Phytophthora fragariaefolia NBRC 109709.</title>
        <authorList>
            <person name="Ichikawa N."/>
            <person name="Sato H."/>
            <person name="Tonouchi N."/>
        </authorList>
    </citation>
    <scope>NUCLEOTIDE SEQUENCE</scope>
    <source>
        <strain evidence="2">NBRC 109709</strain>
    </source>
</reference>
<evidence type="ECO:0000313" key="2">
    <source>
        <dbReference type="EMBL" id="GMF56696.1"/>
    </source>
</evidence>
<evidence type="ECO:0000256" key="1">
    <source>
        <dbReference type="SAM" id="MobiDB-lite"/>
    </source>
</evidence>
<sequence>MDFAAHFMKLNSPPGSSIKSSAKKRKHMLGKADETGSDTEEKQEHNDDVEYATRPQRPSLIGKTRLLSRTYADESSDSGAELEFFLPRSSIPKPSHKVQLNVPAFAALPLHSAGTDPATEGVLDEEKNGEEQNEEPPKKRMASAGVTGNRSTHNKVRFQT</sequence>
<name>A0A9W6Y9W7_9STRA</name>
<proteinExistence type="predicted"/>
<protein>
    <submittedName>
        <fullName evidence="2">Unnamed protein product</fullName>
    </submittedName>
</protein>
<dbReference type="Proteomes" id="UP001165121">
    <property type="component" value="Unassembled WGS sequence"/>
</dbReference>
<evidence type="ECO:0000313" key="3">
    <source>
        <dbReference type="Proteomes" id="UP001165121"/>
    </source>
</evidence>